<protein>
    <recommendedName>
        <fullName evidence="10">Sodium:dicarboxylate symporter</fullName>
    </recommendedName>
</protein>
<dbReference type="HOGENOM" id="CLU_019375_7_1_12"/>
<evidence type="ECO:0000313" key="8">
    <source>
        <dbReference type="EMBL" id="EMB24426.1"/>
    </source>
</evidence>
<feature type="transmembrane region" description="Helical" evidence="7">
    <location>
        <begin position="44"/>
        <end position="67"/>
    </location>
</feature>
<evidence type="ECO:0000256" key="1">
    <source>
        <dbReference type="ARBA" id="ARBA00004651"/>
    </source>
</evidence>
<feature type="transmembrane region" description="Helical" evidence="7">
    <location>
        <begin position="5"/>
        <end position="24"/>
    </location>
</feature>
<dbReference type="InterPro" id="IPR036458">
    <property type="entry name" value="Na:dicarbo_symporter_sf"/>
</dbReference>
<proteinExistence type="predicted"/>
<evidence type="ECO:0008006" key="10">
    <source>
        <dbReference type="Google" id="ProtNLM"/>
    </source>
</evidence>
<feature type="transmembrane region" description="Helical" evidence="7">
    <location>
        <begin position="335"/>
        <end position="357"/>
    </location>
</feature>
<reference evidence="8 9" key="1">
    <citation type="submission" date="2012-01" db="EMBL/GenBank/DDBJ databases">
        <title>The Genome Sequence of Treponema denticola SP33.</title>
        <authorList>
            <consortium name="The Broad Institute Genome Sequencing Platform"/>
            <person name="Earl A."/>
            <person name="Ward D."/>
            <person name="Feldgarden M."/>
            <person name="Gevers D."/>
            <person name="Blanton J.M."/>
            <person name="Fenno C.J."/>
            <person name="Baranova O.V."/>
            <person name="Mathney J."/>
            <person name="Dewhirst F.E."/>
            <person name="Izard J."/>
            <person name="Young S.K."/>
            <person name="Zeng Q."/>
            <person name="Gargeya S."/>
            <person name="Fitzgerald M."/>
            <person name="Haas B."/>
            <person name="Abouelleil A."/>
            <person name="Alvarado L."/>
            <person name="Arachchi H.M."/>
            <person name="Berlin A."/>
            <person name="Chapman S.B."/>
            <person name="Gearin G."/>
            <person name="Goldberg J."/>
            <person name="Griggs A."/>
            <person name="Gujja S."/>
            <person name="Hansen M."/>
            <person name="Heiman D."/>
            <person name="Howarth C."/>
            <person name="Larimer J."/>
            <person name="Lui A."/>
            <person name="MacDonald P.J.P."/>
            <person name="McCowen C."/>
            <person name="Montmayeur A."/>
            <person name="Murphy C."/>
            <person name="Neiman D."/>
            <person name="Pearson M."/>
            <person name="Priest M."/>
            <person name="Roberts A."/>
            <person name="Saif S."/>
            <person name="Shea T."/>
            <person name="Sisk P."/>
            <person name="Stolte C."/>
            <person name="Sykes S."/>
            <person name="Wortman J."/>
            <person name="Nusbaum C."/>
            <person name="Birren B."/>
        </authorList>
    </citation>
    <scope>NUCLEOTIDE SEQUENCE [LARGE SCALE GENOMIC DNA]</scope>
    <source>
        <strain evidence="8 9">SP33</strain>
    </source>
</reference>
<feature type="transmembrane region" description="Helical" evidence="7">
    <location>
        <begin position="201"/>
        <end position="222"/>
    </location>
</feature>
<evidence type="ECO:0000256" key="3">
    <source>
        <dbReference type="ARBA" id="ARBA00022475"/>
    </source>
</evidence>
<dbReference type="PRINTS" id="PR00173">
    <property type="entry name" value="EDTRNSPORT"/>
</dbReference>
<name>M2AMA2_TREDN</name>
<dbReference type="EMBL" id="AGDZ01000021">
    <property type="protein sequence ID" value="EMB24426.1"/>
    <property type="molecule type" value="Genomic_DNA"/>
</dbReference>
<evidence type="ECO:0000256" key="7">
    <source>
        <dbReference type="SAM" id="Phobius"/>
    </source>
</evidence>
<dbReference type="SUPFAM" id="SSF118215">
    <property type="entry name" value="Proton glutamate symport protein"/>
    <property type="match status" value="1"/>
</dbReference>
<dbReference type="PATRIC" id="fig|999437.3.peg.1415"/>
<evidence type="ECO:0000256" key="5">
    <source>
        <dbReference type="ARBA" id="ARBA00022989"/>
    </source>
</evidence>
<dbReference type="InterPro" id="IPR001991">
    <property type="entry name" value="Na-dicarboxylate_symporter"/>
</dbReference>
<dbReference type="OrthoDB" id="9768885at2"/>
<dbReference type="GO" id="GO:0005886">
    <property type="term" value="C:plasma membrane"/>
    <property type="evidence" value="ECO:0007669"/>
    <property type="project" value="UniProtKB-SubCell"/>
</dbReference>
<dbReference type="Pfam" id="PF00375">
    <property type="entry name" value="SDF"/>
    <property type="match status" value="1"/>
</dbReference>
<keyword evidence="5 7" id="KW-1133">Transmembrane helix</keyword>
<keyword evidence="6 7" id="KW-0472">Membrane</keyword>
<accession>M2AMA2</accession>
<feature type="transmembrane region" description="Helical" evidence="7">
    <location>
        <begin position="79"/>
        <end position="101"/>
    </location>
</feature>
<keyword evidence="2" id="KW-0813">Transport</keyword>
<feature type="transmembrane region" description="Helical" evidence="7">
    <location>
        <begin position="228"/>
        <end position="249"/>
    </location>
</feature>
<dbReference type="GO" id="GO:0015293">
    <property type="term" value="F:symporter activity"/>
    <property type="evidence" value="ECO:0007669"/>
    <property type="project" value="UniProtKB-KW"/>
</dbReference>
<dbReference type="PANTHER" id="PTHR42865:SF7">
    <property type="entry name" value="PROTON_GLUTAMATE-ASPARTATE SYMPORTER"/>
    <property type="match status" value="1"/>
</dbReference>
<dbReference type="Proteomes" id="UP000016183">
    <property type="component" value="Unassembled WGS sequence"/>
</dbReference>
<comment type="subcellular location">
    <subcellularLocation>
        <location evidence="1">Cell membrane</location>
        <topology evidence="1">Multi-pass membrane protein</topology>
    </subcellularLocation>
</comment>
<dbReference type="PANTHER" id="PTHR42865">
    <property type="entry name" value="PROTON/GLUTAMATE-ASPARTATE SYMPORTER"/>
    <property type="match status" value="1"/>
</dbReference>
<dbReference type="RefSeq" id="WP_010695287.1">
    <property type="nucleotide sequence ID" value="NZ_KB442453.1"/>
</dbReference>
<evidence type="ECO:0000256" key="2">
    <source>
        <dbReference type="ARBA" id="ARBA00022448"/>
    </source>
</evidence>
<organism evidence="8 9">
    <name type="scientific">Treponema denticola SP33</name>
    <dbReference type="NCBI Taxonomy" id="999437"/>
    <lineage>
        <taxon>Bacteria</taxon>
        <taxon>Pseudomonadati</taxon>
        <taxon>Spirochaetota</taxon>
        <taxon>Spirochaetia</taxon>
        <taxon>Spirochaetales</taxon>
        <taxon>Treponemataceae</taxon>
        <taxon>Treponema</taxon>
    </lineage>
</organism>
<comment type="caution">
    <text evidence="8">The sequence shown here is derived from an EMBL/GenBank/DDBJ whole genome shotgun (WGS) entry which is preliminary data.</text>
</comment>
<dbReference type="Gene3D" id="1.10.3860.10">
    <property type="entry name" value="Sodium:dicarboxylate symporter"/>
    <property type="match status" value="1"/>
</dbReference>
<evidence type="ECO:0000313" key="9">
    <source>
        <dbReference type="Proteomes" id="UP000016183"/>
    </source>
</evidence>
<dbReference type="AlphaFoldDB" id="M2AMA2"/>
<evidence type="ECO:0000256" key="6">
    <source>
        <dbReference type="ARBA" id="ARBA00023136"/>
    </source>
</evidence>
<sequence>MNKKLVWMIFIAFILGLVVGIVLWQTGVDVGGYVTWVSPFGNILVSMLKMIVIPVIFLSLISGAASLPTKEFGKIGVKVIIWYFVTSLFAAIVGSFLALAFNPGSGTSHAEWASLMSMGSAEIAPASAGSLADVFLGMFQNPFKALAQGNFLAIIVFAIAFGIALKIISEKNDAKLQEGAKLFLNIVETCKETVFKMVDWILAYSPIGVFCLTSVNFAQYGSKLFGPYVMLTLGVVIGIIAMVFIVYPIMIAVSTRKNPIKIMMQIREPMLTAFVTRSSAASLPVSLRTAKENLHISDNLSSFALPLGSTVNMDGVCVHLPMFAVLAANMFGADIGFIALLVLVITTVLASVGAGGVPGGSLMLLFIILQNMNLDPAQIAVIVGLALGINPILDMFETMNNVAGDLVCTYCVADMSDMIEKE</sequence>
<evidence type="ECO:0000256" key="4">
    <source>
        <dbReference type="ARBA" id="ARBA00022692"/>
    </source>
</evidence>
<feature type="transmembrane region" description="Helical" evidence="7">
    <location>
        <begin position="145"/>
        <end position="165"/>
    </location>
</feature>
<gene>
    <name evidence="8" type="ORF">HMPREF9733_01378</name>
</gene>
<feature type="transmembrane region" description="Helical" evidence="7">
    <location>
        <begin position="377"/>
        <end position="393"/>
    </location>
</feature>
<keyword evidence="3" id="KW-1003">Cell membrane</keyword>
<keyword evidence="4 7" id="KW-0812">Transmembrane</keyword>